<accession>A0A9P0G8P9</accession>
<dbReference type="AlphaFoldDB" id="A0A9P0G8P9"/>
<dbReference type="OrthoDB" id="6769807at2759"/>
<gene>
    <name evidence="1" type="ORF">PSYICH_LOCUS2169</name>
</gene>
<sequence>MALVSQDKFQTINQYFPIRGYSFLPCDRDFSVVKRGLKKFDHTYTLDEYRKRILECPQKQKFSIKFPKTEDIIDFKQWWPKYYKKTCLSTESQGRGIRKDLKVLFKINQFMHFTYSSNTPNKVTARDFIEGLSSHTSFSNFKRKMCTFA</sequence>
<name>A0A9P0G8P9_9CUCU</name>
<evidence type="ECO:0000313" key="1">
    <source>
        <dbReference type="EMBL" id="CAH1100777.1"/>
    </source>
</evidence>
<keyword evidence="2" id="KW-1185">Reference proteome</keyword>
<protein>
    <submittedName>
        <fullName evidence="1">Uncharacterized protein</fullName>
    </submittedName>
</protein>
<dbReference type="EMBL" id="OV651822">
    <property type="protein sequence ID" value="CAH1100777.1"/>
    <property type="molecule type" value="Genomic_DNA"/>
</dbReference>
<reference evidence="1" key="1">
    <citation type="submission" date="2022-01" db="EMBL/GenBank/DDBJ databases">
        <authorList>
            <person name="King R."/>
        </authorList>
    </citation>
    <scope>NUCLEOTIDE SEQUENCE</scope>
</reference>
<organism evidence="1 2">
    <name type="scientific">Psylliodes chrysocephalus</name>
    <dbReference type="NCBI Taxonomy" id="3402493"/>
    <lineage>
        <taxon>Eukaryota</taxon>
        <taxon>Metazoa</taxon>
        <taxon>Ecdysozoa</taxon>
        <taxon>Arthropoda</taxon>
        <taxon>Hexapoda</taxon>
        <taxon>Insecta</taxon>
        <taxon>Pterygota</taxon>
        <taxon>Neoptera</taxon>
        <taxon>Endopterygota</taxon>
        <taxon>Coleoptera</taxon>
        <taxon>Polyphaga</taxon>
        <taxon>Cucujiformia</taxon>
        <taxon>Chrysomeloidea</taxon>
        <taxon>Chrysomelidae</taxon>
        <taxon>Galerucinae</taxon>
        <taxon>Alticini</taxon>
        <taxon>Psylliodes</taxon>
    </lineage>
</organism>
<evidence type="ECO:0000313" key="2">
    <source>
        <dbReference type="Proteomes" id="UP001153636"/>
    </source>
</evidence>
<dbReference type="Proteomes" id="UP001153636">
    <property type="component" value="Chromosome 10"/>
</dbReference>
<proteinExistence type="predicted"/>